<dbReference type="SUPFAM" id="SSF52540">
    <property type="entry name" value="P-loop containing nucleoside triphosphate hydrolases"/>
    <property type="match status" value="1"/>
</dbReference>
<keyword evidence="7" id="KW-1185">Reference proteome</keyword>
<dbReference type="AlphaFoldDB" id="A0A1X0P2Y3"/>
<dbReference type="PANTHER" id="PTHR23070">
    <property type="entry name" value="BCS1 AAA-TYPE ATPASE"/>
    <property type="match status" value="1"/>
</dbReference>
<evidence type="ECO:0000313" key="7">
    <source>
        <dbReference type="Proteomes" id="UP000192257"/>
    </source>
</evidence>
<dbReference type="InterPro" id="IPR050747">
    <property type="entry name" value="Mitochondrial_chaperone_BCS1"/>
</dbReference>
<dbReference type="InterPro" id="IPR003960">
    <property type="entry name" value="ATPase_AAA_CS"/>
</dbReference>
<feature type="transmembrane region" description="Helical" evidence="4">
    <location>
        <begin position="20"/>
        <end position="42"/>
    </location>
</feature>
<dbReference type="Proteomes" id="UP000192257">
    <property type="component" value="Unassembled WGS sequence"/>
</dbReference>
<evidence type="ECO:0000313" key="6">
    <source>
        <dbReference type="EMBL" id="ORC90919.1"/>
    </source>
</evidence>
<evidence type="ECO:0000259" key="5">
    <source>
        <dbReference type="SMART" id="SM00382"/>
    </source>
</evidence>
<dbReference type="InterPro" id="IPR003593">
    <property type="entry name" value="AAA+_ATPase"/>
</dbReference>
<reference evidence="6 7" key="1">
    <citation type="submission" date="2017-03" db="EMBL/GenBank/DDBJ databases">
        <title>An alternative strategy for trypanosome survival in the mammalian bloodstream revealed through genome and transcriptome analysis of the ubiquitous bovine parasite Trypanosoma (Megatrypanum) theileri.</title>
        <authorList>
            <person name="Kelly S."/>
            <person name="Ivens A."/>
            <person name="Mott A."/>
            <person name="O'Neill E."/>
            <person name="Emms D."/>
            <person name="Macleod O."/>
            <person name="Voorheis P."/>
            <person name="Matthews J."/>
            <person name="Matthews K."/>
            <person name="Carrington M."/>
        </authorList>
    </citation>
    <scope>NUCLEOTIDE SEQUENCE [LARGE SCALE GENOMIC DNA]</scope>
    <source>
        <strain evidence="6">Edinburgh</strain>
    </source>
</reference>
<dbReference type="VEuPathDB" id="TriTrypDB:TM35_000073430"/>
<dbReference type="GO" id="GO:0005524">
    <property type="term" value="F:ATP binding"/>
    <property type="evidence" value="ECO:0007669"/>
    <property type="project" value="UniProtKB-KW"/>
</dbReference>
<dbReference type="GO" id="GO:0016887">
    <property type="term" value="F:ATP hydrolysis activity"/>
    <property type="evidence" value="ECO:0007669"/>
    <property type="project" value="InterPro"/>
</dbReference>
<keyword evidence="2" id="KW-0547">Nucleotide-binding</keyword>
<dbReference type="OrthoDB" id="10251412at2759"/>
<dbReference type="Pfam" id="PF00004">
    <property type="entry name" value="AAA"/>
    <property type="match status" value="1"/>
</dbReference>
<keyword evidence="2" id="KW-0067">ATP-binding</keyword>
<dbReference type="InterPro" id="IPR003959">
    <property type="entry name" value="ATPase_AAA_core"/>
</dbReference>
<dbReference type="InterPro" id="IPR027417">
    <property type="entry name" value="P-loop_NTPase"/>
</dbReference>
<sequence length="527" mass="59567">MDAYTSLLNLNFMSAWRTGNSLVDMIIAIIIPIVSNWVARFFSVTWPEFLKKLMESLLPKSEEVKIQHGLRDRYHRAVDLTEGSVLQEAIERYVNQNVKPFYSTGEFVYSLASQRSEGAAKNLAQILQQEFVLISRPSKEKVELGNGVVLQIRELDDEESEESDDKQKNSNTKGRGRANKGKRSRANNIMREIVMTETEGNRDKSDRAFSFVQTAFDWYVKSVDSATNTQRYLYQPVRKVEDADGGSGDFLMKVARYPLCDTKSFNSLFFPEKKKLITLIDQFENKIGKFAVPGFPHKLTLLLYGPPGTGKTSLVKAIARYTGRHIISIPLSQVQTNRELIACMHDQVFELEGSNQSCKVTLRADKVIYLLEDADATADATLATKETNGTSKARRGKNGSPFIRDVLSTKGLLEAFGGILDAPKRIIVMTTNHIERLDGALTRPGFITMRLHMGKFTEEYAAEMVRHYYGSENLTEVRLAALKEVLQKAKEKGLQFSPSEMEQLCAEYDDIDEFINILKNGSRQDIF</sequence>
<feature type="compositionally biased region" description="Basic residues" evidence="3">
    <location>
        <begin position="174"/>
        <end position="185"/>
    </location>
</feature>
<feature type="domain" description="AAA+ ATPase" evidence="5">
    <location>
        <begin position="297"/>
        <end position="457"/>
    </location>
</feature>
<evidence type="ECO:0000256" key="2">
    <source>
        <dbReference type="RuleBase" id="RU003651"/>
    </source>
</evidence>
<evidence type="ECO:0000256" key="1">
    <source>
        <dbReference type="ARBA" id="ARBA00007448"/>
    </source>
</evidence>
<protein>
    <submittedName>
        <fullName evidence="6">AAA+-type ATPase</fullName>
    </submittedName>
</protein>
<keyword evidence="4" id="KW-1133">Transmembrane helix</keyword>
<dbReference type="GeneID" id="39983569"/>
<proteinExistence type="inferred from homology"/>
<feature type="region of interest" description="Disordered" evidence="3">
    <location>
        <begin position="156"/>
        <end position="186"/>
    </location>
</feature>
<accession>A0A1X0P2Y3</accession>
<name>A0A1X0P2Y3_9TRYP</name>
<dbReference type="SMART" id="SM00382">
    <property type="entry name" value="AAA"/>
    <property type="match status" value="1"/>
</dbReference>
<keyword evidence="4" id="KW-0812">Transmembrane</keyword>
<dbReference type="STRING" id="67003.A0A1X0P2Y3"/>
<comment type="caution">
    <text evidence="6">The sequence shown here is derived from an EMBL/GenBank/DDBJ whole genome shotgun (WGS) entry which is preliminary data.</text>
</comment>
<evidence type="ECO:0000256" key="3">
    <source>
        <dbReference type="SAM" id="MobiDB-lite"/>
    </source>
</evidence>
<dbReference type="EMBL" id="NBCO01000007">
    <property type="protein sequence ID" value="ORC90919.1"/>
    <property type="molecule type" value="Genomic_DNA"/>
</dbReference>
<dbReference type="Gene3D" id="3.40.50.300">
    <property type="entry name" value="P-loop containing nucleotide triphosphate hydrolases"/>
    <property type="match status" value="1"/>
</dbReference>
<evidence type="ECO:0000256" key="4">
    <source>
        <dbReference type="SAM" id="Phobius"/>
    </source>
</evidence>
<keyword evidence="4" id="KW-0472">Membrane</keyword>
<gene>
    <name evidence="6" type="ORF">TM35_000073430</name>
</gene>
<comment type="similarity">
    <text evidence="1">Belongs to the AAA ATPase family. BCS1 subfamily.</text>
</comment>
<dbReference type="PROSITE" id="PS00674">
    <property type="entry name" value="AAA"/>
    <property type="match status" value="1"/>
</dbReference>
<organism evidence="6 7">
    <name type="scientific">Trypanosoma theileri</name>
    <dbReference type="NCBI Taxonomy" id="67003"/>
    <lineage>
        <taxon>Eukaryota</taxon>
        <taxon>Discoba</taxon>
        <taxon>Euglenozoa</taxon>
        <taxon>Kinetoplastea</taxon>
        <taxon>Metakinetoplastina</taxon>
        <taxon>Trypanosomatida</taxon>
        <taxon>Trypanosomatidae</taxon>
        <taxon>Trypanosoma</taxon>
    </lineage>
</organism>
<dbReference type="RefSeq" id="XP_028884985.1">
    <property type="nucleotide sequence ID" value="XM_029023789.1"/>
</dbReference>